<dbReference type="Proteomes" id="UP000006242">
    <property type="component" value="Unassembled WGS sequence"/>
</dbReference>
<dbReference type="InterPro" id="IPR003033">
    <property type="entry name" value="SCP2_sterol-bd_dom"/>
</dbReference>
<dbReference type="AlphaFoldDB" id="U2FWI1"/>
<gene>
    <name evidence="1" type="primary">ubiJ</name>
    <name evidence="3" type="ORF">SSPSH_002507</name>
</gene>
<evidence type="ECO:0000256" key="1">
    <source>
        <dbReference type="HAMAP-Rule" id="MF_02215"/>
    </source>
</evidence>
<name>U2FWI1_9GAMM</name>
<dbReference type="InterPro" id="IPR038989">
    <property type="entry name" value="UbiJ"/>
</dbReference>
<evidence type="ECO:0000313" key="3">
    <source>
        <dbReference type="EMBL" id="ERJ18593.1"/>
    </source>
</evidence>
<dbReference type="RefSeq" id="WP_006914912.1">
    <property type="nucleotide sequence ID" value="NZ_AFNV02000017.1"/>
</dbReference>
<evidence type="ECO:0000259" key="2">
    <source>
        <dbReference type="Pfam" id="PF02036"/>
    </source>
</evidence>
<dbReference type="OrthoDB" id="5965909at2"/>
<keyword evidence="3" id="KW-0032">Aminotransferase</keyword>
<dbReference type="EMBL" id="AFNV02000017">
    <property type="protein sequence ID" value="ERJ18593.1"/>
    <property type="molecule type" value="Genomic_DNA"/>
</dbReference>
<protein>
    <recommendedName>
        <fullName evidence="1">Ubiquinone biosynthesis accessory factor UbiJ</fullName>
    </recommendedName>
</protein>
<keyword evidence="1" id="KW-0963">Cytoplasm</keyword>
<dbReference type="STRING" id="1033802.SSPSH_002507"/>
<keyword evidence="3" id="KW-0808">Transferase</keyword>
<sequence>MTDSSLRSLPTPALGAAEIALNRYLGNDPRALARCEDLAGRSLELRFSDLQLRLVFIAERHGMQLRGASDTEADVCLTGTSTAFGRILFSGGREGITGGGLRIEGDVGVAQRFSDLFASVDFDLVDIIDARLGPVPAYFIGQGIKQARALFSRAAREFPEQTAEYLREETRDVIGPWEHEKFVTEIETLRDDAERLAARVTRLDSGSR</sequence>
<dbReference type="HAMAP" id="MF_02215">
    <property type="entry name" value="UbiJ"/>
    <property type="match status" value="1"/>
</dbReference>
<dbReference type="eggNOG" id="COG3165">
    <property type="taxonomic scope" value="Bacteria"/>
</dbReference>
<comment type="caution">
    <text evidence="3">The sequence shown here is derived from an EMBL/GenBank/DDBJ whole genome shotgun (WGS) entry which is preliminary data.</text>
</comment>
<comment type="pathway">
    <text evidence="1">Cofactor biosynthesis; ubiquinone biosynthesis.</text>
</comment>
<dbReference type="PANTHER" id="PTHR38693:SF1">
    <property type="entry name" value="UBIQUINONE BIOSYNTHESIS ACCESSORY FACTOR UBIJ"/>
    <property type="match status" value="1"/>
</dbReference>
<dbReference type="GO" id="GO:0006744">
    <property type="term" value="P:ubiquinone biosynthetic process"/>
    <property type="evidence" value="ECO:0007669"/>
    <property type="project" value="UniProtKB-UniRule"/>
</dbReference>
<dbReference type="Pfam" id="PF02036">
    <property type="entry name" value="SCP2"/>
    <property type="match status" value="1"/>
</dbReference>
<accession>U2FWI1</accession>
<evidence type="ECO:0000313" key="4">
    <source>
        <dbReference type="Proteomes" id="UP000006242"/>
    </source>
</evidence>
<dbReference type="GO" id="GO:0005737">
    <property type="term" value="C:cytoplasm"/>
    <property type="evidence" value="ECO:0007669"/>
    <property type="project" value="UniProtKB-SubCell"/>
</dbReference>
<dbReference type="InterPro" id="IPR036527">
    <property type="entry name" value="SCP2_sterol-bd_dom_sf"/>
</dbReference>
<dbReference type="GO" id="GO:0008483">
    <property type="term" value="F:transaminase activity"/>
    <property type="evidence" value="ECO:0007669"/>
    <property type="project" value="UniProtKB-KW"/>
</dbReference>
<reference evidence="3 4" key="2">
    <citation type="journal article" date="2013" name="PLoS ONE">
        <title>INDIGO - INtegrated Data Warehouse of MIcrobial GenOmes with Examples from the Red Sea Extremophiles.</title>
        <authorList>
            <person name="Alam I."/>
            <person name="Antunes A."/>
            <person name="Kamau A.A."/>
            <person name="Ba Alawi W."/>
            <person name="Kalkatawi M."/>
            <person name="Stingl U."/>
            <person name="Bajic V.B."/>
        </authorList>
    </citation>
    <scope>NUCLEOTIDE SEQUENCE [LARGE SCALE GENOMIC DNA]</scope>
    <source>
        <strain evidence="3 4">E1L3A</strain>
    </source>
</reference>
<keyword evidence="4" id="KW-1185">Reference proteome</keyword>
<reference evidence="3 4" key="1">
    <citation type="journal article" date="2011" name="J. Bacteriol.">
        <title>Genome sequence of Salinisphaera shabanensis, a gammaproteobacterium from the harsh, variable environment of the brine-seawater interface of the Shaban Deep in the Red Sea.</title>
        <authorList>
            <person name="Antunes A."/>
            <person name="Alam I."/>
            <person name="Bajic V.B."/>
            <person name="Stingl U."/>
        </authorList>
    </citation>
    <scope>NUCLEOTIDE SEQUENCE [LARGE SCALE GENOMIC DNA]</scope>
    <source>
        <strain evidence="3 4">E1L3A</strain>
    </source>
</reference>
<organism evidence="3 4">
    <name type="scientific">Salinisphaera shabanensis E1L3A</name>
    <dbReference type="NCBI Taxonomy" id="1033802"/>
    <lineage>
        <taxon>Bacteria</taxon>
        <taxon>Pseudomonadati</taxon>
        <taxon>Pseudomonadota</taxon>
        <taxon>Gammaproteobacteria</taxon>
        <taxon>Salinisphaerales</taxon>
        <taxon>Salinisphaeraceae</taxon>
        <taxon>Salinisphaera</taxon>
    </lineage>
</organism>
<dbReference type="UniPathway" id="UPA00232"/>
<comment type="subcellular location">
    <subcellularLocation>
        <location evidence="1">Cytoplasm</location>
    </subcellularLocation>
</comment>
<comment type="function">
    <text evidence="1">Required for ubiquinone (coenzyme Q) biosynthesis. Binds hydrophobic ubiquinone biosynthetic intermediates via its SCP2 domain and is essential for the stability of the Ubi complex. May constitute a docking platform where Ubi enzymes assemble and access their SCP2-bound polyprenyl substrates.</text>
</comment>
<feature type="domain" description="SCP2" evidence="2">
    <location>
        <begin position="21"/>
        <end position="117"/>
    </location>
</feature>
<dbReference type="SUPFAM" id="SSF55718">
    <property type="entry name" value="SCP-like"/>
    <property type="match status" value="1"/>
</dbReference>
<keyword evidence="1" id="KW-0831">Ubiquinone biosynthesis</keyword>
<dbReference type="PANTHER" id="PTHR38693">
    <property type="entry name" value="UBIQUINONE BIOSYNTHESIS PROTEIN UBIJ"/>
    <property type="match status" value="1"/>
</dbReference>
<comment type="similarity">
    <text evidence="1">Belongs to the UbiJ family.</text>
</comment>
<proteinExistence type="inferred from homology"/>